<protein>
    <submittedName>
        <fullName evidence="1">Uncharacterized protein</fullName>
    </submittedName>
</protein>
<name>A0ABN3QI26_9ACTN</name>
<gene>
    <name evidence="1" type="ORF">GCM10010307_15430</name>
</gene>
<keyword evidence="2" id="KW-1185">Reference proteome</keyword>
<evidence type="ECO:0000313" key="2">
    <source>
        <dbReference type="Proteomes" id="UP001500151"/>
    </source>
</evidence>
<dbReference type="EMBL" id="BAAASJ010000019">
    <property type="protein sequence ID" value="GAA2627024.1"/>
    <property type="molecule type" value="Genomic_DNA"/>
</dbReference>
<evidence type="ECO:0000313" key="1">
    <source>
        <dbReference type="EMBL" id="GAA2627024.1"/>
    </source>
</evidence>
<reference evidence="1 2" key="1">
    <citation type="journal article" date="2019" name="Int. J. Syst. Evol. Microbiol.">
        <title>The Global Catalogue of Microorganisms (GCM) 10K type strain sequencing project: providing services to taxonomists for standard genome sequencing and annotation.</title>
        <authorList>
            <consortium name="The Broad Institute Genomics Platform"/>
            <consortium name="The Broad Institute Genome Sequencing Center for Infectious Disease"/>
            <person name="Wu L."/>
            <person name="Ma J."/>
        </authorList>
    </citation>
    <scope>NUCLEOTIDE SEQUENCE [LARGE SCALE GENOMIC DNA]</scope>
    <source>
        <strain evidence="1 2">JCM 4524</strain>
    </source>
</reference>
<organism evidence="1 2">
    <name type="scientific">Streptomyces vastus</name>
    <dbReference type="NCBI Taxonomy" id="285451"/>
    <lineage>
        <taxon>Bacteria</taxon>
        <taxon>Bacillati</taxon>
        <taxon>Actinomycetota</taxon>
        <taxon>Actinomycetes</taxon>
        <taxon>Kitasatosporales</taxon>
        <taxon>Streptomycetaceae</taxon>
        <taxon>Streptomyces</taxon>
    </lineage>
</organism>
<comment type="caution">
    <text evidence="1">The sequence shown here is derived from an EMBL/GenBank/DDBJ whole genome shotgun (WGS) entry which is preliminary data.</text>
</comment>
<dbReference type="Proteomes" id="UP001500151">
    <property type="component" value="Unassembled WGS sequence"/>
</dbReference>
<proteinExistence type="predicted"/>
<sequence length="88" mass="9008">MRAGHHVLALLGDEGDPLGHPGVGDELVGLTLEFAQHGVHGNRDTGENGGDVSVDELGELVTVVAVEGAHLERGHAGTSGSMSVRRPP</sequence>
<accession>A0ABN3QI26</accession>